<feature type="compositionally biased region" description="Basic and acidic residues" evidence="3">
    <location>
        <begin position="281"/>
        <end position="290"/>
    </location>
</feature>
<dbReference type="PANTHER" id="PTHR10855">
    <property type="entry name" value="26S PROTEASOME NON-ATPASE REGULATORY SUBUNIT 12/COP9 SIGNALOSOME COMPLEX SUBUNIT 4"/>
    <property type="match status" value="1"/>
</dbReference>
<gene>
    <name evidence="5" type="ORF">FVE85_8258</name>
</gene>
<dbReference type="Gene3D" id="1.10.10.10">
    <property type="entry name" value="Winged helix-like DNA-binding domain superfamily/Winged helix DNA-binding domain"/>
    <property type="match status" value="1"/>
</dbReference>
<dbReference type="PROSITE" id="PS50250">
    <property type="entry name" value="PCI"/>
    <property type="match status" value="1"/>
</dbReference>
<dbReference type="Pfam" id="PF18098">
    <property type="entry name" value="RPN5_C"/>
    <property type="match status" value="1"/>
</dbReference>
<comment type="caution">
    <text evidence="5">The sequence shown here is derived from an EMBL/GenBank/DDBJ whole genome shotgun (WGS) entry which is preliminary data.</text>
</comment>
<dbReference type="InterPro" id="IPR040896">
    <property type="entry name" value="RPN5_C"/>
</dbReference>
<dbReference type="EMBL" id="VRMN01000011">
    <property type="protein sequence ID" value="KAA8491776.1"/>
    <property type="molecule type" value="Genomic_DNA"/>
</dbReference>
<evidence type="ECO:0000256" key="2">
    <source>
        <dbReference type="ARBA" id="ARBA00022942"/>
    </source>
</evidence>
<evidence type="ECO:0000256" key="1">
    <source>
        <dbReference type="ARBA" id="ARBA00006397"/>
    </source>
</evidence>
<dbReference type="OrthoDB" id="268763at2759"/>
<evidence type="ECO:0000256" key="3">
    <source>
        <dbReference type="SAM" id="MobiDB-lite"/>
    </source>
</evidence>
<dbReference type="InterPro" id="IPR040134">
    <property type="entry name" value="PSMD12/CSN4"/>
</dbReference>
<feature type="region of interest" description="Disordered" evidence="3">
    <location>
        <begin position="263"/>
        <end position="291"/>
    </location>
</feature>
<dbReference type="PANTHER" id="PTHR10855:SF1">
    <property type="entry name" value="26S PROTEASOME NON-ATPASE REGULATORY SUBUNIT 12"/>
    <property type="match status" value="1"/>
</dbReference>
<sequence>MVEKMMEEDRPSAAAEGLEVDAATVKGVAELLEKVSAATLKRVLEELMAMERAQRVAANAAETAFICAAVVTACVKVGDWNALNANVVALSKRRAQLKQAVVKMVQAAMEQGLDFAPDMEAKVALIETLREVCSGKIYVELEEARLTRMIADIYEARGEVVKAADIMQDMQVETYGSMERREKTDFILEQVRLCLMKKDYVRAGIIVNKIMPRTLAHDDMFDLRLRYYALLAEIQAYNVDMLEICRCFLSRFESMSKQKQIADSKKNEDAAEADESSAMVTDKKGAEAKGNDTAVPTFDPALYNEAAQTQELRLVVIFLAFAEHGPMQSDLLHRVCGMRQVQDLNLLAEILKQFTTEEIVRWSTVEKLYKHEFEQAFGIFCSALINKDQVVTSKFKWEDVLRDRITEHNLRVLSKYYSRLRLDRMAELLDLSVDAAEQRLAAQVADKKALDAKIDRPKGTVTFKKQKVADASLNDWANSVSKVLELVENTCHLVNKEIVIKQAMGAAAEPSSSSDQQGRTESTSAMT</sequence>
<feature type="compositionally biased region" description="Polar residues" evidence="3">
    <location>
        <begin position="510"/>
        <end position="527"/>
    </location>
</feature>
<dbReference type="GO" id="GO:0005737">
    <property type="term" value="C:cytoplasm"/>
    <property type="evidence" value="ECO:0007669"/>
    <property type="project" value="TreeGrafter"/>
</dbReference>
<dbReference type="FunFam" id="1.10.10.10:FF:000070">
    <property type="entry name" value="26S proteasome non-ATPase regulatory subunit 12"/>
    <property type="match status" value="1"/>
</dbReference>
<organism evidence="5 6">
    <name type="scientific">Porphyridium purpureum</name>
    <name type="common">Red alga</name>
    <name type="synonym">Porphyridium cruentum</name>
    <dbReference type="NCBI Taxonomy" id="35688"/>
    <lineage>
        <taxon>Eukaryota</taxon>
        <taxon>Rhodophyta</taxon>
        <taxon>Bangiophyceae</taxon>
        <taxon>Porphyridiales</taxon>
        <taxon>Porphyridiaceae</taxon>
        <taxon>Porphyridium</taxon>
    </lineage>
</organism>
<comment type="similarity">
    <text evidence="1">Belongs to the proteasome subunit p55 family.</text>
</comment>
<dbReference type="Proteomes" id="UP000324585">
    <property type="component" value="Unassembled WGS sequence"/>
</dbReference>
<evidence type="ECO:0000259" key="4">
    <source>
        <dbReference type="PROSITE" id="PS50250"/>
    </source>
</evidence>
<keyword evidence="6" id="KW-1185">Reference proteome</keyword>
<dbReference type="GO" id="GO:0005634">
    <property type="term" value="C:nucleus"/>
    <property type="evidence" value="ECO:0007669"/>
    <property type="project" value="UniProtKB-ARBA"/>
</dbReference>
<keyword evidence="2 5" id="KW-0647">Proteasome</keyword>
<dbReference type="GO" id="GO:0008541">
    <property type="term" value="C:proteasome regulatory particle, lid subcomplex"/>
    <property type="evidence" value="ECO:0007669"/>
    <property type="project" value="TreeGrafter"/>
</dbReference>
<dbReference type="InterPro" id="IPR036388">
    <property type="entry name" value="WH-like_DNA-bd_sf"/>
</dbReference>
<dbReference type="Pfam" id="PF01399">
    <property type="entry name" value="PCI"/>
    <property type="match status" value="1"/>
</dbReference>
<accession>A0A5J4YK12</accession>
<dbReference type="SMART" id="SM00088">
    <property type="entry name" value="PINT"/>
    <property type="match status" value="1"/>
</dbReference>
<dbReference type="InterPro" id="IPR054559">
    <property type="entry name" value="PSMD12-CSN4-like_N"/>
</dbReference>
<dbReference type="AlphaFoldDB" id="A0A5J4YK12"/>
<dbReference type="Pfam" id="PF22241">
    <property type="entry name" value="PSMD12-CSN4_N"/>
    <property type="match status" value="1"/>
</dbReference>
<name>A0A5J4YK12_PORPP</name>
<proteinExistence type="inferred from homology"/>
<evidence type="ECO:0000313" key="6">
    <source>
        <dbReference type="Proteomes" id="UP000324585"/>
    </source>
</evidence>
<dbReference type="SUPFAM" id="SSF46785">
    <property type="entry name" value="Winged helix' DNA-binding domain"/>
    <property type="match status" value="1"/>
</dbReference>
<evidence type="ECO:0000313" key="5">
    <source>
        <dbReference type="EMBL" id="KAA8491776.1"/>
    </source>
</evidence>
<dbReference type="InterPro" id="IPR036390">
    <property type="entry name" value="WH_DNA-bd_sf"/>
</dbReference>
<reference evidence="6" key="1">
    <citation type="journal article" date="2019" name="Nat. Commun.">
        <title>Expansion of phycobilisome linker gene families in mesophilic red algae.</title>
        <authorList>
            <person name="Lee J."/>
            <person name="Kim D."/>
            <person name="Bhattacharya D."/>
            <person name="Yoon H.S."/>
        </authorList>
    </citation>
    <scope>NUCLEOTIDE SEQUENCE [LARGE SCALE GENOMIC DNA]</scope>
    <source>
        <strain evidence="6">CCMP 1328</strain>
    </source>
</reference>
<protein>
    <submittedName>
        <fullName evidence="5">26S proteasome non-ATPase regulatory subunit 12</fullName>
    </submittedName>
</protein>
<feature type="domain" description="PCI" evidence="4">
    <location>
        <begin position="282"/>
        <end position="468"/>
    </location>
</feature>
<dbReference type="OMA" id="AENEMFK"/>
<dbReference type="InterPro" id="IPR000717">
    <property type="entry name" value="PCI_dom"/>
</dbReference>
<feature type="region of interest" description="Disordered" evidence="3">
    <location>
        <begin position="506"/>
        <end position="527"/>
    </location>
</feature>